<accession>A0A558EVK7</accession>
<protein>
    <submittedName>
        <fullName evidence="1">Uncharacterized protein</fullName>
    </submittedName>
</protein>
<evidence type="ECO:0000313" key="2">
    <source>
        <dbReference type="Proteomes" id="UP000318349"/>
    </source>
</evidence>
<organism evidence="1 2">
    <name type="scientific">Denitromonas halophila</name>
    <dbReference type="NCBI Taxonomy" id="1629404"/>
    <lineage>
        <taxon>Bacteria</taxon>
        <taxon>Pseudomonadati</taxon>
        <taxon>Pseudomonadota</taxon>
        <taxon>Betaproteobacteria</taxon>
        <taxon>Rhodocyclales</taxon>
        <taxon>Zoogloeaceae</taxon>
        <taxon>Denitromonas</taxon>
    </lineage>
</organism>
<sequence length="124" mass="13783">MIVRKQIKASLRASIDDEDAALKKRLPTRSEKRRASVKLTTKAVNRMSPPIKPSVVAPAKPAEVVLSVDEAAQLKKMRDHLREQAPSVSRSDLMRVAVELLLAVGPDEVKVRLDGLPRFPKKNK</sequence>
<evidence type="ECO:0000313" key="1">
    <source>
        <dbReference type="EMBL" id="TVO76008.1"/>
    </source>
</evidence>
<dbReference type="EMBL" id="VMNI01000010">
    <property type="protein sequence ID" value="TVO76008.1"/>
    <property type="molecule type" value="Genomic_DNA"/>
</dbReference>
<gene>
    <name evidence="1" type="ORF">FHP89_11080</name>
</gene>
<dbReference type="AlphaFoldDB" id="A0A558EVK7"/>
<proteinExistence type="predicted"/>
<name>A0A558EVK7_9RHOO</name>
<reference evidence="1 2" key="1">
    <citation type="submission" date="2019-07" db="EMBL/GenBank/DDBJ databases">
        <title>The pathways for chlorine oxyanion respiration interact through the shared metabolite chlorate.</title>
        <authorList>
            <person name="Barnum T.P."/>
            <person name="Cheng Y."/>
            <person name="Hill K.A."/>
            <person name="Lucas L.N."/>
            <person name="Carlson H.K."/>
            <person name="Coates J.D."/>
        </authorList>
    </citation>
    <scope>NUCLEOTIDE SEQUENCE [LARGE SCALE GENOMIC DNA]</scope>
    <source>
        <strain evidence="1 2">SFB-1</strain>
    </source>
</reference>
<dbReference type="Proteomes" id="UP000318349">
    <property type="component" value="Unassembled WGS sequence"/>
</dbReference>
<comment type="caution">
    <text evidence="1">The sequence shown here is derived from an EMBL/GenBank/DDBJ whole genome shotgun (WGS) entry which is preliminary data.</text>
</comment>